<dbReference type="PANTHER" id="PTHR37694">
    <property type="entry name" value="SLR8022 PROTEIN"/>
    <property type="match status" value="1"/>
</dbReference>
<organism evidence="1 2">
    <name type="scientific">Mycolicibacterium insubricum</name>
    <dbReference type="NCBI Taxonomy" id="444597"/>
    <lineage>
        <taxon>Bacteria</taxon>
        <taxon>Bacillati</taxon>
        <taxon>Actinomycetota</taxon>
        <taxon>Actinomycetes</taxon>
        <taxon>Mycobacteriales</taxon>
        <taxon>Mycobacteriaceae</taxon>
        <taxon>Mycolicibacterium</taxon>
    </lineage>
</organism>
<dbReference type="InterPro" id="IPR011051">
    <property type="entry name" value="RmlC_Cupin_sf"/>
</dbReference>
<dbReference type="SUPFAM" id="SSF51182">
    <property type="entry name" value="RmlC-like cupins"/>
    <property type="match status" value="1"/>
</dbReference>
<proteinExistence type="predicted"/>
<dbReference type="EMBL" id="MVHS01000006">
    <property type="protein sequence ID" value="ORA72768.1"/>
    <property type="molecule type" value="Genomic_DNA"/>
</dbReference>
<keyword evidence="2" id="KW-1185">Reference proteome</keyword>
<accession>A0A1X0DK59</accession>
<dbReference type="AlphaFoldDB" id="A0A1X0DK59"/>
<sequence length="111" mass="11466">MESVSLNSVADEQLGLAREAHSGRAAHTVHGGVGHFLRQTVIALTGGTGLAEHESPGEATLQVLRGRVRLSAGEDSAEGVAGDLLIIPDARHSLDALEDSAVLLTVLADRP</sequence>
<comment type="caution">
    <text evidence="1">The sequence shown here is derived from an EMBL/GenBank/DDBJ whole genome shotgun (WGS) entry which is preliminary data.</text>
</comment>
<evidence type="ECO:0000313" key="1">
    <source>
        <dbReference type="EMBL" id="ORA72768.1"/>
    </source>
</evidence>
<reference evidence="1 2" key="1">
    <citation type="submission" date="2016-12" db="EMBL/GenBank/DDBJ databases">
        <title>The new phylogeny of genus Mycobacterium.</title>
        <authorList>
            <person name="Tortoli E."/>
            <person name="Trovato A."/>
            <person name="Cirillo D.M."/>
        </authorList>
    </citation>
    <scope>NUCLEOTIDE SEQUENCE [LARGE SCALE GENOMIC DNA]</scope>
    <source>
        <strain evidence="1 2">DSM 45130</strain>
    </source>
</reference>
<dbReference type="Proteomes" id="UP000192801">
    <property type="component" value="Unassembled WGS sequence"/>
</dbReference>
<evidence type="ECO:0000313" key="2">
    <source>
        <dbReference type="Proteomes" id="UP000192801"/>
    </source>
</evidence>
<protein>
    <submittedName>
        <fullName evidence="1">LuxR family transcriptional regulator</fullName>
    </submittedName>
</protein>
<dbReference type="OrthoDB" id="5190473at2"/>
<gene>
    <name evidence="1" type="ORF">BST26_03970</name>
</gene>
<dbReference type="InterPro" id="IPR014710">
    <property type="entry name" value="RmlC-like_jellyroll"/>
</dbReference>
<dbReference type="Gene3D" id="2.60.120.10">
    <property type="entry name" value="Jelly Rolls"/>
    <property type="match status" value="1"/>
</dbReference>
<dbReference type="STRING" id="444597.BST26_03970"/>
<name>A0A1X0DK59_9MYCO</name>
<dbReference type="RefSeq" id="WP_083029464.1">
    <property type="nucleotide sequence ID" value="NZ_AP022618.1"/>
</dbReference>
<dbReference type="CDD" id="cd02230">
    <property type="entry name" value="cupin_HP0902-like"/>
    <property type="match status" value="1"/>
</dbReference>
<dbReference type="PANTHER" id="PTHR37694:SF1">
    <property type="entry name" value="SLR8022 PROTEIN"/>
    <property type="match status" value="1"/>
</dbReference>